<comment type="subcellular location">
    <subcellularLocation>
        <location evidence="3">Secreted</location>
    </subcellularLocation>
</comment>
<dbReference type="InterPro" id="IPR048395">
    <property type="entry name" value="Glyco_hydro_31_C"/>
</dbReference>
<dbReference type="GO" id="GO:0008422">
    <property type="term" value="F:beta-glucosidase activity"/>
    <property type="evidence" value="ECO:0007669"/>
    <property type="project" value="UniProtKB-EC"/>
</dbReference>
<accession>A0AAV9NEI4</accession>
<comment type="catalytic activity">
    <reaction evidence="1">
        <text>Hydrolysis of terminal, non-reducing beta-D-glucosyl residues with release of beta-D-glucose.</text>
        <dbReference type="EC" id="3.2.1.21"/>
    </reaction>
</comment>
<evidence type="ECO:0000256" key="5">
    <source>
        <dbReference type="ARBA" id="ARBA00012741"/>
    </source>
</evidence>
<feature type="signal peptide" evidence="19">
    <location>
        <begin position="1"/>
        <end position="20"/>
    </location>
</feature>
<dbReference type="EMBL" id="JAVRRD010000008">
    <property type="protein sequence ID" value="KAK5056068.1"/>
    <property type="molecule type" value="Genomic_DNA"/>
</dbReference>
<dbReference type="GO" id="GO:0000272">
    <property type="term" value="P:polysaccharide catabolic process"/>
    <property type="evidence" value="ECO:0007669"/>
    <property type="project" value="UniProtKB-KW"/>
</dbReference>
<dbReference type="Pfam" id="PF01055">
    <property type="entry name" value="Glyco_hydro_31_2nd"/>
    <property type="match status" value="1"/>
</dbReference>
<evidence type="ECO:0000256" key="8">
    <source>
        <dbReference type="ARBA" id="ARBA00022525"/>
    </source>
</evidence>
<comment type="catalytic activity">
    <reaction evidence="2">
        <text>Hydrolysis of terminal, non-reducing (1-&gt;4)-linked alpha-D-glucose residues with release of alpha-D-glucose.</text>
        <dbReference type="EC" id="3.2.1.20"/>
    </reaction>
</comment>
<keyword evidence="13 17" id="KW-0326">Glycosidase</keyword>
<comment type="similarity">
    <text evidence="4 17">Belongs to the glycosyl hydrolase 31 family.</text>
</comment>
<evidence type="ECO:0000256" key="17">
    <source>
        <dbReference type="RuleBase" id="RU361185"/>
    </source>
</evidence>
<dbReference type="InterPro" id="IPR013780">
    <property type="entry name" value="Glyco_hydro_b"/>
</dbReference>
<evidence type="ECO:0000256" key="18">
    <source>
        <dbReference type="SAM" id="MobiDB-lite"/>
    </source>
</evidence>
<dbReference type="PROSITE" id="PS00129">
    <property type="entry name" value="GLYCOSYL_HYDROL_F31_1"/>
    <property type="match status" value="1"/>
</dbReference>
<dbReference type="PANTHER" id="PTHR22762:SF67">
    <property type="entry name" value="ALPHA_BETA-GLUCOSIDASE AGDC-RELATED"/>
    <property type="match status" value="1"/>
</dbReference>
<dbReference type="InterPro" id="IPR025887">
    <property type="entry name" value="Glyco_hydro_31_N_dom"/>
</dbReference>
<evidence type="ECO:0000256" key="6">
    <source>
        <dbReference type="ARBA" id="ARBA00012744"/>
    </source>
</evidence>
<dbReference type="Pfam" id="PF21365">
    <property type="entry name" value="Glyco_hydro_31_3rd"/>
    <property type="match status" value="1"/>
</dbReference>
<evidence type="ECO:0000256" key="14">
    <source>
        <dbReference type="ARBA" id="ARBA00023316"/>
    </source>
</evidence>
<evidence type="ECO:0000256" key="9">
    <source>
        <dbReference type="ARBA" id="ARBA00022729"/>
    </source>
</evidence>
<dbReference type="GO" id="GO:0004558">
    <property type="term" value="F:alpha-1,4-glucosidase activity"/>
    <property type="evidence" value="ECO:0007669"/>
    <property type="project" value="UniProtKB-EC"/>
</dbReference>
<gene>
    <name evidence="23" type="ORF">LTR84_012619</name>
</gene>
<evidence type="ECO:0000259" key="22">
    <source>
        <dbReference type="Pfam" id="PF21365"/>
    </source>
</evidence>
<dbReference type="GO" id="GO:0005576">
    <property type="term" value="C:extracellular region"/>
    <property type="evidence" value="ECO:0007669"/>
    <property type="project" value="UniProtKB-SubCell"/>
</dbReference>
<evidence type="ECO:0000256" key="3">
    <source>
        <dbReference type="ARBA" id="ARBA00004613"/>
    </source>
</evidence>
<dbReference type="CDD" id="cd06602">
    <property type="entry name" value="GH31_MGAM_SI_GAA"/>
    <property type="match status" value="1"/>
</dbReference>
<feature type="chain" id="PRO_5043698625" description="Probable alpha/beta-glucosidase agdC" evidence="19">
    <location>
        <begin position="21"/>
        <end position="948"/>
    </location>
</feature>
<dbReference type="EC" id="3.2.1.20" evidence="5"/>
<evidence type="ECO:0000256" key="11">
    <source>
        <dbReference type="ARBA" id="ARBA00023180"/>
    </source>
</evidence>
<dbReference type="GO" id="GO:0071555">
    <property type="term" value="P:cell wall organization"/>
    <property type="evidence" value="ECO:0007669"/>
    <property type="project" value="UniProtKB-KW"/>
</dbReference>
<evidence type="ECO:0000259" key="21">
    <source>
        <dbReference type="Pfam" id="PF13802"/>
    </source>
</evidence>
<dbReference type="SUPFAM" id="SSF74650">
    <property type="entry name" value="Galactose mutarotase-like"/>
    <property type="match status" value="1"/>
</dbReference>
<proteinExistence type="inferred from homology"/>
<dbReference type="Gene3D" id="2.60.40.1760">
    <property type="entry name" value="glycosyl hydrolase (family 31)"/>
    <property type="match status" value="1"/>
</dbReference>
<comment type="caution">
    <text evidence="23">The sequence shown here is derived from an EMBL/GenBank/DDBJ whole genome shotgun (WGS) entry which is preliminary data.</text>
</comment>
<dbReference type="InterPro" id="IPR030458">
    <property type="entry name" value="Glyco_hydro_31_AS"/>
</dbReference>
<reference evidence="23 24" key="1">
    <citation type="submission" date="2023-08" db="EMBL/GenBank/DDBJ databases">
        <title>Black Yeasts Isolated from many extreme environments.</title>
        <authorList>
            <person name="Coleine C."/>
            <person name="Stajich J.E."/>
            <person name="Selbmann L."/>
        </authorList>
    </citation>
    <scope>NUCLEOTIDE SEQUENCE [LARGE SCALE GENOMIC DNA]</scope>
    <source>
        <strain evidence="23 24">CCFEE 5792</strain>
    </source>
</reference>
<dbReference type="CDD" id="cd14752">
    <property type="entry name" value="GH31_N"/>
    <property type="match status" value="1"/>
</dbReference>
<dbReference type="InterPro" id="IPR017853">
    <property type="entry name" value="GH"/>
</dbReference>
<dbReference type="EC" id="3.2.1.21" evidence="6"/>
<dbReference type="SUPFAM" id="SSF51445">
    <property type="entry name" value="(Trans)glycosidases"/>
    <property type="match status" value="1"/>
</dbReference>
<evidence type="ECO:0000256" key="7">
    <source>
        <dbReference type="ARBA" id="ARBA00014002"/>
    </source>
</evidence>
<dbReference type="GeneID" id="89980761"/>
<feature type="domain" description="Glycoside hydrolase family 31 N-terminal" evidence="21">
    <location>
        <begin position="97"/>
        <end position="216"/>
    </location>
</feature>
<dbReference type="RefSeq" id="XP_064708038.1">
    <property type="nucleotide sequence ID" value="XM_064856138.1"/>
</dbReference>
<keyword evidence="9 19" id="KW-0732">Signal</keyword>
<evidence type="ECO:0000313" key="24">
    <source>
        <dbReference type="Proteomes" id="UP001358417"/>
    </source>
</evidence>
<keyword evidence="24" id="KW-1185">Reference proteome</keyword>
<dbReference type="Gene3D" id="2.60.40.1180">
    <property type="entry name" value="Golgi alpha-mannosidase II"/>
    <property type="match status" value="2"/>
</dbReference>
<evidence type="ECO:0000256" key="12">
    <source>
        <dbReference type="ARBA" id="ARBA00023277"/>
    </source>
</evidence>
<evidence type="ECO:0000256" key="13">
    <source>
        <dbReference type="ARBA" id="ARBA00023295"/>
    </source>
</evidence>
<evidence type="ECO:0000256" key="10">
    <source>
        <dbReference type="ARBA" id="ARBA00022801"/>
    </source>
</evidence>
<keyword evidence="15" id="KW-0624">Polysaccharide degradation</keyword>
<dbReference type="InterPro" id="IPR011013">
    <property type="entry name" value="Gal_mutarotase_sf_dom"/>
</dbReference>
<dbReference type="Pfam" id="PF13802">
    <property type="entry name" value="Gal_mutarotas_2"/>
    <property type="match status" value="1"/>
</dbReference>
<feature type="domain" description="Glycosyl hydrolase family 31 C-terminal" evidence="22">
    <location>
        <begin position="672"/>
        <end position="761"/>
    </location>
</feature>
<dbReference type="AlphaFoldDB" id="A0AAV9NEI4"/>
<evidence type="ECO:0000256" key="19">
    <source>
        <dbReference type="SAM" id="SignalP"/>
    </source>
</evidence>
<dbReference type="PANTHER" id="PTHR22762">
    <property type="entry name" value="ALPHA-GLUCOSIDASE"/>
    <property type="match status" value="1"/>
</dbReference>
<dbReference type="Proteomes" id="UP001358417">
    <property type="component" value="Unassembled WGS sequence"/>
</dbReference>
<evidence type="ECO:0000259" key="20">
    <source>
        <dbReference type="Pfam" id="PF01055"/>
    </source>
</evidence>
<comment type="function">
    <text evidence="16">Glucosidase involved in the degradation of cellulosic biomass. Has both alpha- and beta-glucosidase activity.</text>
</comment>
<evidence type="ECO:0000256" key="15">
    <source>
        <dbReference type="ARBA" id="ARBA00023326"/>
    </source>
</evidence>
<evidence type="ECO:0000256" key="2">
    <source>
        <dbReference type="ARBA" id="ARBA00001657"/>
    </source>
</evidence>
<keyword evidence="11" id="KW-0325">Glycoprotein</keyword>
<evidence type="ECO:0000256" key="4">
    <source>
        <dbReference type="ARBA" id="ARBA00007806"/>
    </source>
</evidence>
<dbReference type="Gene3D" id="3.20.20.80">
    <property type="entry name" value="Glycosidases"/>
    <property type="match status" value="1"/>
</dbReference>
<evidence type="ECO:0000313" key="23">
    <source>
        <dbReference type="EMBL" id="KAK5056068.1"/>
    </source>
</evidence>
<dbReference type="InterPro" id="IPR000322">
    <property type="entry name" value="Glyco_hydro_31_TIM"/>
</dbReference>
<protein>
    <recommendedName>
        <fullName evidence="7">Probable alpha/beta-glucosidase agdC</fullName>
        <ecNumber evidence="5">3.2.1.20</ecNumber>
        <ecNumber evidence="6">3.2.1.21</ecNumber>
    </recommendedName>
</protein>
<name>A0AAV9NEI4_9EURO</name>
<dbReference type="GO" id="GO:0030246">
    <property type="term" value="F:carbohydrate binding"/>
    <property type="evidence" value="ECO:0007669"/>
    <property type="project" value="InterPro"/>
</dbReference>
<dbReference type="SUPFAM" id="SSF51011">
    <property type="entry name" value="Glycosyl hydrolase domain"/>
    <property type="match status" value="1"/>
</dbReference>
<feature type="domain" description="Glycoside hydrolase family 31 TIM barrel" evidence="20">
    <location>
        <begin position="262"/>
        <end position="664"/>
    </location>
</feature>
<keyword evidence="12" id="KW-0119">Carbohydrate metabolism</keyword>
<sequence length="948" mass="104531">MGFFHSLGLFGLFGFVLVMAQSECPGYSATNIQQTNNGLTADLYLAGRACNAFGLDLPNLTLTVEYQTESRIHVLIQDKNETVYQIPESVLPRPNATTGLSINDSNIQFTYTESPFSFAISRPQGATLFNTSGYPIVFESQFLGLRTSLPDNPNLYGLGEHSDHFRLNISNYTRTLWSRDSYAIPQGTNLYGNHPIYIDNRGENGTHGVVLLNSNGMDIKINDTDGQYLQYNILGGVFDFYFVSGPSPIDVSRQISEVVGKPAMMAYWTFGFHQCRYGYRDVYQVAEVVYNYSQANIPLETMWTDIDYMDARKVFTLDPERFPLPKVRELVTYLNNHQQHYIVMVDPAVAYQDYPAFNDGKDIFMKAKNGSVFAGVVWPGATAWPDFFHPDAQKYWNEQFSSFFDPESGVDISGLWIDMNEAANFCNYPCEDPSGFAEENKFPPAPPPVRNGSAIVLEGFPADFQPPSNAKRQDTISVKHIGLPGRELIDPPYRIRNAAGGLSNKTLDTDLVHHNGLVEYDTHNLYGTMMSSASREALLQRRPGERPLVITRSTFLGAGRHVGHWCGDNVANWAQYGISVSSMLNFASIFQTPMVGSDVCGFSGNTTENLCARWMMLGAFQSFYRNHNELGSIGQEAYRWPTVAEAARRAIDIRYRLLDYLYTAFYVQTQTGKPALNPLFYLYFTDQGTFDIDSQFFYGDGLLVSPVTEENSTSVDIYLPDDIFYDWNSGFAPVRGSGATISLSDVDFTTIPLHIRGGNILPLRIESANTTTELRTKAFHILVAPGLDGQAKGSLYLDDGISIEQPMVTFINFTYNNGSFSMSGDYSYAANVSIERFSVLGVGVAPQNTNLTGVSSNFTFNDTTQVVTIDTSLPLTEDASFQLPSSQANLIPPANTSSSQPGGSEGQGGGGSEGASGQSNAAVARGTISIQLFIASMAVILILGLQAS</sequence>
<organism evidence="23 24">
    <name type="scientific">Exophiala bonariae</name>
    <dbReference type="NCBI Taxonomy" id="1690606"/>
    <lineage>
        <taxon>Eukaryota</taxon>
        <taxon>Fungi</taxon>
        <taxon>Dikarya</taxon>
        <taxon>Ascomycota</taxon>
        <taxon>Pezizomycotina</taxon>
        <taxon>Eurotiomycetes</taxon>
        <taxon>Chaetothyriomycetidae</taxon>
        <taxon>Chaetothyriales</taxon>
        <taxon>Herpotrichiellaceae</taxon>
        <taxon>Exophiala</taxon>
    </lineage>
</organism>
<evidence type="ECO:0000256" key="16">
    <source>
        <dbReference type="ARBA" id="ARBA00025512"/>
    </source>
</evidence>
<keyword evidence="14" id="KW-0961">Cell wall biogenesis/degradation</keyword>
<feature type="compositionally biased region" description="Gly residues" evidence="18">
    <location>
        <begin position="903"/>
        <end position="914"/>
    </location>
</feature>
<evidence type="ECO:0000256" key="1">
    <source>
        <dbReference type="ARBA" id="ARBA00000448"/>
    </source>
</evidence>
<keyword evidence="10 17" id="KW-0378">Hydrolase</keyword>
<keyword evidence="8" id="KW-0964">Secreted</keyword>
<feature type="region of interest" description="Disordered" evidence="18">
    <location>
        <begin position="886"/>
        <end position="918"/>
    </location>
</feature>